<accession>A0A163K479</accession>
<feature type="compositionally biased region" description="Basic and acidic residues" evidence="1">
    <location>
        <begin position="15"/>
        <end position="32"/>
    </location>
</feature>
<evidence type="ECO:0000313" key="2">
    <source>
        <dbReference type="EMBL" id="SAM08176.1"/>
    </source>
</evidence>
<organism evidence="2">
    <name type="scientific">Absidia glauca</name>
    <name type="common">Pin mould</name>
    <dbReference type="NCBI Taxonomy" id="4829"/>
    <lineage>
        <taxon>Eukaryota</taxon>
        <taxon>Fungi</taxon>
        <taxon>Fungi incertae sedis</taxon>
        <taxon>Mucoromycota</taxon>
        <taxon>Mucoromycotina</taxon>
        <taxon>Mucoromycetes</taxon>
        <taxon>Mucorales</taxon>
        <taxon>Cunninghamellaceae</taxon>
        <taxon>Absidia</taxon>
    </lineage>
</organism>
<dbReference type="InParanoid" id="A0A163K479"/>
<dbReference type="Proteomes" id="UP000078561">
    <property type="component" value="Unassembled WGS sequence"/>
</dbReference>
<keyword evidence="3" id="KW-1185">Reference proteome</keyword>
<sequence length="223" mass="26810">MSTKAALQSPSAPLNDHHHQRDQLGDRSEHTESVFVTNQHHSPPWHPPNDPPYDNESRKHGYHTTPPDKRHQPHLNVCNHQQETLSQTKRERLRRPPSLKDHRDQLNELFMAQEQLDKASKERNWFYEENSLLKYHLHALQYRIHHAEALWHRWIQQQPAFRRQDNGDRRLCTSTLYDDEYNTYIQPSTMMIQRTQPSFPYAAETWQPPLYKTPVWQRRHKAL</sequence>
<dbReference type="EMBL" id="LT554888">
    <property type="protein sequence ID" value="SAM08176.1"/>
    <property type="molecule type" value="Genomic_DNA"/>
</dbReference>
<reference evidence="2" key="1">
    <citation type="submission" date="2016-04" db="EMBL/GenBank/DDBJ databases">
        <authorList>
            <person name="Evans L.H."/>
            <person name="Alamgir A."/>
            <person name="Owens N."/>
            <person name="Weber N.D."/>
            <person name="Virtaneva K."/>
            <person name="Barbian K."/>
            <person name="Babar A."/>
            <person name="Rosenke K."/>
        </authorList>
    </citation>
    <scope>NUCLEOTIDE SEQUENCE [LARGE SCALE GENOMIC DNA]</scope>
    <source>
        <strain evidence="2">CBS 101.48</strain>
    </source>
</reference>
<feature type="region of interest" description="Disordered" evidence="1">
    <location>
        <begin position="82"/>
        <end position="101"/>
    </location>
</feature>
<feature type="compositionally biased region" description="Polar residues" evidence="1">
    <location>
        <begin position="1"/>
        <end position="12"/>
    </location>
</feature>
<gene>
    <name evidence="2" type="primary">ABSGL_13838.1 scaffold 14339</name>
</gene>
<protein>
    <submittedName>
        <fullName evidence="2">Uncharacterized protein</fullName>
    </submittedName>
</protein>
<proteinExistence type="predicted"/>
<evidence type="ECO:0000313" key="3">
    <source>
        <dbReference type="Proteomes" id="UP000078561"/>
    </source>
</evidence>
<feature type="region of interest" description="Disordered" evidence="1">
    <location>
        <begin position="1"/>
        <end position="74"/>
    </location>
</feature>
<evidence type="ECO:0000256" key="1">
    <source>
        <dbReference type="SAM" id="MobiDB-lite"/>
    </source>
</evidence>
<name>A0A163K479_ABSGL</name>
<dbReference type="AlphaFoldDB" id="A0A163K479"/>